<dbReference type="InterPro" id="IPR027032">
    <property type="entry name" value="Twinkle-like"/>
</dbReference>
<dbReference type="GO" id="GO:0043139">
    <property type="term" value="F:5'-3' DNA helicase activity"/>
    <property type="evidence" value="ECO:0007669"/>
    <property type="project" value="InterPro"/>
</dbReference>
<comment type="caution">
    <text evidence="1">The sequence shown here is derived from an EMBL/GenBank/DDBJ whole genome shotgun (WGS) entry which is preliminary data.</text>
</comment>
<dbReference type="SUPFAM" id="SSF52540">
    <property type="entry name" value="P-loop containing nucleoside triphosphate hydrolases"/>
    <property type="match status" value="1"/>
</dbReference>
<dbReference type="GO" id="GO:0003697">
    <property type="term" value="F:single-stranded DNA binding"/>
    <property type="evidence" value="ECO:0007669"/>
    <property type="project" value="InterPro"/>
</dbReference>
<organism evidence="1 2">
    <name type="scientific">Larinioides sclopetarius</name>
    <dbReference type="NCBI Taxonomy" id="280406"/>
    <lineage>
        <taxon>Eukaryota</taxon>
        <taxon>Metazoa</taxon>
        <taxon>Ecdysozoa</taxon>
        <taxon>Arthropoda</taxon>
        <taxon>Chelicerata</taxon>
        <taxon>Arachnida</taxon>
        <taxon>Araneae</taxon>
        <taxon>Araneomorphae</taxon>
        <taxon>Entelegynae</taxon>
        <taxon>Araneoidea</taxon>
        <taxon>Araneidae</taxon>
        <taxon>Larinioides</taxon>
    </lineage>
</organism>
<dbReference type="PANTHER" id="PTHR12873">
    <property type="entry name" value="T7-LIKE MITOCHONDRIAL DNA HELICASE"/>
    <property type="match status" value="1"/>
</dbReference>
<dbReference type="AlphaFoldDB" id="A0AAV2B257"/>
<accession>A0AAV2B257</accession>
<keyword evidence="2" id="KW-1185">Reference proteome</keyword>
<name>A0AAV2B257_9ARAC</name>
<evidence type="ECO:0000313" key="2">
    <source>
        <dbReference type="Proteomes" id="UP001497382"/>
    </source>
</evidence>
<dbReference type="Proteomes" id="UP001497382">
    <property type="component" value="Unassembled WGS sequence"/>
</dbReference>
<evidence type="ECO:0000313" key="1">
    <source>
        <dbReference type="EMBL" id="CAL1289619.1"/>
    </source>
</evidence>
<dbReference type="InterPro" id="IPR027417">
    <property type="entry name" value="P-loop_NTPase"/>
</dbReference>
<dbReference type="Gene3D" id="3.40.50.300">
    <property type="entry name" value="P-loop containing nucleotide triphosphate hydrolases"/>
    <property type="match status" value="1"/>
</dbReference>
<protein>
    <submittedName>
        <fullName evidence="1">Uncharacterized protein</fullName>
    </submittedName>
</protein>
<dbReference type="EMBL" id="CAXIEN010000252">
    <property type="protein sequence ID" value="CAL1289619.1"/>
    <property type="molecule type" value="Genomic_DNA"/>
</dbReference>
<dbReference type="GO" id="GO:0006264">
    <property type="term" value="P:mitochondrial DNA replication"/>
    <property type="evidence" value="ECO:0007669"/>
    <property type="project" value="TreeGrafter"/>
</dbReference>
<dbReference type="GO" id="GO:0005739">
    <property type="term" value="C:mitochondrion"/>
    <property type="evidence" value="ECO:0007669"/>
    <property type="project" value="TreeGrafter"/>
</dbReference>
<sequence>MCIISYEVLKFLKSFNSVTFWLSKELHTYENHNNISHCLKEKAFYIKDDLTALEALKRQIVLTDIINKQKPIKHKSIKKFTDYEDAISEDLNNPSSVEGVKWSTLSPLNTTLMGHREREITLLTGQSGVGKTTFACQLSLDICKQMIPK</sequence>
<dbReference type="PANTHER" id="PTHR12873:SF0">
    <property type="entry name" value="TWINKLE MTDNA HELICASE"/>
    <property type="match status" value="1"/>
</dbReference>
<reference evidence="1 2" key="1">
    <citation type="submission" date="2024-04" db="EMBL/GenBank/DDBJ databases">
        <authorList>
            <person name="Rising A."/>
            <person name="Reimegard J."/>
            <person name="Sonavane S."/>
            <person name="Akerstrom W."/>
            <person name="Nylinder S."/>
            <person name="Hedman E."/>
            <person name="Kallberg Y."/>
        </authorList>
    </citation>
    <scope>NUCLEOTIDE SEQUENCE [LARGE SCALE GENOMIC DNA]</scope>
</reference>
<proteinExistence type="predicted"/>
<gene>
    <name evidence="1" type="ORF">LARSCL_LOCUS16030</name>
</gene>
<dbReference type="Pfam" id="PF13481">
    <property type="entry name" value="AAA_25"/>
    <property type="match status" value="1"/>
</dbReference>